<accession>A0A7C3VMB8</accession>
<name>A0A7C3VMB8_9CYAN</name>
<dbReference type="AlphaFoldDB" id="A0A7C3VMB8"/>
<comment type="caution">
    <text evidence="1">The sequence shown here is derived from an EMBL/GenBank/DDBJ whole genome shotgun (WGS) entry which is preliminary data.</text>
</comment>
<reference evidence="1" key="1">
    <citation type="journal article" date="2020" name="mSystems">
        <title>Genome- and Community-Level Interaction Insights into Carbon Utilization and Element Cycling Functions of Hydrothermarchaeota in Hydrothermal Sediment.</title>
        <authorList>
            <person name="Zhou Z."/>
            <person name="Liu Y."/>
            <person name="Xu W."/>
            <person name="Pan J."/>
            <person name="Luo Z.H."/>
            <person name="Li M."/>
        </authorList>
    </citation>
    <scope>NUCLEOTIDE SEQUENCE [LARGE SCALE GENOMIC DNA]</scope>
    <source>
        <strain evidence="1">SpSt-374</strain>
    </source>
</reference>
<proteinExistence type="predicted"/>
<sequence length="89" mass="9777">MAVSIYGWDMFRILVAQAINHRLVLISRDSAFDAYSIHPGDNLAIGKCDALWRGGGGVGEMDHATASGAKTDNFTASCKNYPSYLPRRW</sequence>
<protein>
    <submittedName>
        <fullName evidence="1">Uncharacterized protein</fullName>
    </submittedName>
</protein>
<evidence type="ECO:0000313" key="1">
    <source>
        <dbReference type="EMBL" id="HGG02737.1"/>
    </source>
</evidence>
<organism evidence="1">
    <name type="scientific">Planktothricoides sp. SpSt-374</name>
    <dbReference type="NCBI Taxonomy" id="2282167"/>
    <lineage>
        <taxon>Bacteria</taxon>
        <taxon>Bacillati</taxon>
        <taxon>Cyanobacteriota</taxon>
        <taxon>Cyanophyceae</taxon>
        <taxon>Oscillatoriophycideae</taxon>
        <taxon>Oscillatoriales</taxon>
        <taxon>Oscillatoriaceae</taxon>
        <taxon>Planktothricoides</taxon>
    </lineage>
</organism>
<gene>
    <name evidence="1" type="ORF">ENR15_19380</name>
</gene>
<dbReference type="EMBL" id="DSPX01000198">
    <property type="protein sequence ID" value="HGG02737.1"/>
    <property type="molecule type" value="Genomic_DNA"/>
</dbReference>